<reference evidence="1 2" key="1">
    <citation type="journal article" date="2016" name="Mol. Biol. Evol.">
        <title>Comparative Genomics of Early-Diverging Mushroom-Forming Fungi Provides Insights into the Origins of Lignocellulose Decay Capabilities.</title>
        <authorList>
            <person name="Nagy L.G."/>
            <person name="Riley R."/>
            <person name="Tritt A."/>
            <person name="Adam C."/>
            <person name="Daum C."/>
            <person name="Floudas D."/>
            <person name="Sun H."/>
            <person name="Yadav J.S."/>
            <person name="Pangilinan J."/>
            <person name="Larsson K.H."/>
            <person name="Matsuura K."/>
            <person name="Barry K."/>
            <person name="Labutti K."/>
            <person name="Kuo R."/>
            <person name="Ohm R.A."/>
            <person name="Bhattacharya S.S."/>
            <person name="Shirouzu T."/>
            <person name="Yoshinaga Y."/>
            <person name="Martin F.M."/>
            <person name="Grigoriev I.V."/>
            <person name="Hibbett D.S."/>
        </authorList>
    </citation>
    <scope>NUCLEOTIDE SEQUENCE [LARGE SCALE GENOMIC DNA]</scope>
    <source>
        <strain evidence="1 2">HHB12029</strain>
    </source>
</reference>
<protein>
    <submittedName>
        <fullName evidence="1">Uncharacterized protein</fullName>
    </submittedName>
</protein>
<organism evidence="1 2">
    <name type="scientific">Exidia glandulosa HHB12029</name>
    <dbReference type="NCBI Taxonomy" id="1314781"/>
    <lineage>
        <taxon>Eukaryota</taxon>
        <taxon>Fungi</taxon>
        <taxon>Dikarya</taxon>
        <taxon>Basidiomycota</taxon>
        <taxon>Agaricomycotina</taxon>
        <taxon>Agaricomycetes</taxon>
        <taxon>Auriculariales</taxon>
        <taxon>Exidiaceae</taxon>
        <taxon>Exidia</taxon>
    </lineage>
</organism>
<feature type="non-terminal residue" evidence="1">
    <location>
        <position position="118"/>
    </location>
</feature>
<accession>A0A165E0X5</accession>
<name>A0A165E0X5_EXIGL</name>
<proteinExistence type="predicted"/>
<evidence type="ECO:0000313" key="1">
    <source>
        <dbReference type="EMBL" id="KZV85833.1"/>
    </source>
</evidence>
<keyword evidence="2" id="KW-1185">Reference proteome</keyword>
<dbReference type="EMBL" id="KV426175">
    <property type="protein sequence ID" value="KZV85833.1"/>
    <property type="molecule type" value="Genomic_DNA"/>
</dbReference>
<gene>
    <name evidence="1" type="ORF">EXIGLDRAFT_841210</name>
</gene>
<feature type="non-terminal residue" evidence="1">
    <location>
        <position position="1"/>
    </location>
</feature>
<sequence>LSLNAPARSFCSRPLRHRRRRRARCTPTSWNARVEARRRCRSWNAWLEASGYRRYPWLEARHAWLVNTGNDDGSGLYFVTCSFGPALIRRCIDGSSQLVSRLCPHRSYHTVPENIVPQ</sequence>
<dbReference type="AlphaFoldDB" id="A0A165E0X5"/>
<evidence type="ECO:0000313" key="2">
    <source>
        <dbReference type="Proteomes" id="UP000077266"/>
    </source>
</evidence>
<dbReference type="Proteomes" id="UP000077266">
    <property type="component" value="Unassembled WGS sequence"/>
</dbReference>
<dbReference type="InParanoid" id="A0A165E0X5"/>